<feature type="transmembrane region" description="Helical" evidence="8">
    <location>
        <begin position="286"/>
        <end position="305"/>
    </location>
</feature>
<accession>A0ABV8LIH6</accession>
<feature type="transmembrane region" description="Helical" evidence="8">
    <location>
        <begin position="177"/>
        <end position="195"/>
    </location>
</feature>
<reference evidence="10" key="1">
    <citation type="journal article" date="2019" name="Int. J. Syst. Evol. Microbiol.">
        <title>The Global Catalogue of Microorganisms (GCM) 10K type strain sequencing project: providing services to taxonomists for standard genome sequencing and annotation.</title>
        <authorList>
            <consortium name="The Broad Institute Genomics Platform"/>
            <consortium name="The Broad Institute Genome Sequencing Center for Infectious Disease"/>
            <person name="Wu L."/>
            <person name="Ma J."/>
        </authorList>
    </citation>
    <scope>NUCLEOTIDE SEQUENCE [LARGE SCALE GENOMIC DNA]</scope>
    <source>
        <strain evidence="10">CGMCC 4.7289</strain>
    </source>
</reference>
<protein>
    <submittedName>
        <fullName evidence="9">FecCD family ABC transporter permease</fullName>
    </submittedName>
</protein>
<keyword evidence="10" id="KW-1185">Reference proteome</keyword>
<keyword evidence="5 8" id="KW-0812">Transmembrane</keyword>
<dbReference type="InterPro" id="IPR037294">
    <property type="entry name" value="ABC_BtuC-like"/>
</dbReference>
<feature type="transmembrane region" description="Helical" evidence="8">
    <location>
        <begin position="215"/>
        <end position="237"/>
    </location>
</feature>
<keyword evidence="6 8" id="KW-1133">Transmembrane helix</keyword>
<feature type="transmembrane region" description="Helical" evidence="8">
    <location>
        <begin position="46"/>
        <end position="63"/>
    </location>
</feature>
<evidence type="ECO:0000256" key="3">
    <source>
        <dbReference type="ARBA" id="ARBA00022448"/>
    </source>
</evidence>
<comment type="caution">
    <text evidence="9">The sequence shown here is derived from an EMBL/GenBank/DDBJ whole genome shotgun (WGS) entry which is preliminary data.</text>
</comment>
<evidence type="ECO:0000256" key="4">
    <source>
        <dbReference type="ARBA" id="ARBA00022475"/>
    </source>
</evidence>
<dbReference type="Pfam" id="PF01032">
    <property type="entry name" value="FecCD"/>
    <property type="match status" value="1"/>
</dbReference>
<keyword evidence="7 8" id="KW-0472">Membrane</keyword>
<comment type="subcellular location">
    <subcellularLocation>
        <location evidence="1">Cell membrane</location>
        <topology evidence="1">Multi-pass membrane protein</topology>
    </subcellularLocation>
</comment>
<gene>
    <name evidence="9" type="ORF">ACFOZ4_07385</name>
</gene>
<dbReference type="Gene3D" id="1.10.3470.10">
    <property type="entry name" value="ABC transporter involved in vitamin B12 uptake, BtuC"/>
    <property type="match status" value="1"/>
</dbReference>
<evidence type="ECO:0000313" key="10">
    <source>
        <dbReference type="Proteomes" id="UP001595816"/>
    </source>
</evidence>
<feature type="transmembrane region" description="Helical" evidence="8">
    <location>
        <begin position="98"/>
        <end position="117"/>
    </location>
</feature>
<name>A0ABV8LIH6_9ACTN</name>
<sequence length="310" mass="30990">MRRLRYAGWLAVAAVVLAGAMALSVSVGEADLPWSLALDLRLPRTALAAVSGALFGVGGALIQSVTRNALASPDVIGVTQGAGLAAVIAVTAGLPYAFVAPTALAGGLLAAAVAFLLGARSGFTANRFVLGGVAIAFALRAGIEVTLTTADAIDAQRAQIWLLGSVNGLGWAEATPLAITLVVALPLLAMAAWALRTSALDDDTARGLGARPVGVRAGVGALGVVMAALATATVGAVDFVALVAPQTAQRIARTERPPIALAAVIGAALVVVADLVARRVLAPTQLPVGVVTAAIGGPFLIFLLLRARRA</sequence>
<evidence type="ECO:0000256" key="8">
    <source>
        <dbReference type="SAM" id="Phobius"/>
    </source>
</evidence>
<dbReference type="EMBL" id="JBHSAY010000005">
    <property type="protein sequence ID" value="MFC4130423.1"/>
    <property type="molecule type" value="Genomic_DNA"/>
</dbReference>
<dbReference type="PANTHER" id="PTHR30472">
    <property type="entry name" value="FERRIC ENTEROBACTIN TRANSPORT SYSTEM PERMEASE PROTEIN"/>
    <property type="match status" value="1"/>
</dbReference>
<feature type="transmembrane region" description="Helical" evidence="8">
    <location>
        <begin position="75"/>
        <end position="92"/>
    </location>
</feature>
<evidence type="ECO:0000313" key="9">
    <source>
        <dbReference type="EMBL" id="MFC4130423.1"/>
    </source>
</evidence>
<dbReference type="InterPro" id="IPR000522">
    <property type="entry name" value="ABC_transptr_permease_BtuC"/>
</dbReference>
<feature type="transmembrane region" description="Helical" evidence="8">
    <location>
        <begin position="258"/>
        <end position="280"/>
    </location>
</feature>
<evidence type="ECO:0000256" key="7">
    <source>
        <dbReference type="ARBA" id="ARBA00023136"/>
    </source>
</evidence>
<evidence type="ECO:0000256" key="2">
    <source>
        <dbReference type="ARBA" id="ARBA00007935"/>
    </source>
</evidence>
<dbReference type="Proteomes" id="UP001595816">
    <property type="component" value="Unassembled WGS sequence"/>
</dbReference>
<keyword evidence="3" id="KW-0813">Transport</keyword>
<evidence type="ECO:0000256" key="6">
    <source>
        <dbReference type="ARBA" id="ARBA00022989"/>
    </source>
</evidence>
<keyword evidence="4" id="KW-1003">Cell membrane</keyword>
<dbReference type="CDD" id="cd06550">
    <property type="entry name" value="TM_ABC_iron-siderophores_like"/>
    <property type="match status" value="1"/>
</dbReference>
<evidence type="ECO:0000256" key="1">
    <source>
        <dbReference type="ARBA" id="ARBA00004651"/>
    </source>
</evidence>
<organism evidence="9 10">
    <name type="scientific">Hamadaea flava</name>
    <dbReference type="NCBI Taxonomy" id="1742688"/>
    <lineage>
        <taxon>Bacteria</taxon>
        <taxon>Bacillati</taxon>
        <taxon>Actinomycetota</taxon>
        <taxon>Actinomycetes</taxon>
        <taxon>Micromonosporales</taxon>
        <taxon>Micromonosporaceae</taxon>
        <taxon>Hamadaea</taxon>
    </lineage>
</organism>
<dbReference type="RefSeq" id="WP_253757922.1">
    <property type="nucleotide sequence ID" value="NZ_JAMZDZ010000001.1"/>
</dbReference>
<comment type="similarity">
    <text evidence="2">Belongs to the binding-protein-dependent transport system permease family. FecCD subfamily.</text>
</comment>
<dbReference type="PANTHER" id="PTHR30472:SF24">
    <property type="entry name" value="FERRIC ENTEROBACTIN TRANSPORT SYSTEM PERMEASE PROTEIN FEPG"/>
    <property type="match status" value="1"/>
</dbReference>
<proteinExistence type="inferred from homology"/>
<evidence type="ECO:0000256" key="5">
    <source>
        <dbReference type="ARBA" id="ARBA00022692"/>
    </source>
</evidence>
<dbReference type="SUPFAM" id="SSF81345">
    <property type="entry name" value="ABC transporter involved in vitamin B12 uptake, BtuC"/>
    <property type="match status" value="1"/>
</dbReference>